<gene>
    <name evidence="3" type="ORF">MG3_06035</name>
</gene>
<sequence length="125" mass="14653">MKIFTMFNPLSTTTTIIPLRKKTALLKNNSQNDRNIHFHLITFPNGISVEEYGLPIIKTLQDIENLPKFEVIRYLQGFDIEYNNNNVLSEIHLRNLLKDRLIIEMNYLNGGVKKTKWSKAKKLKH</sequence>
<reference evidence="3 4" key="1">
    <citation type="submission" date="2013-12" db="EMBL/GenBank/DDBJ databases">
        <title>The Genome Sequence of Candida albicans P78048.</title>
        <authorList>
            <consortium name="The Broad Institute Genome Sequencing Platform"/>
            <consortium name="The Broad Institute Genome Sequencing Center for Infectious Disease"/>
            <person name="Cuomo C."/>
            <person name="Bennett R."/>
            <person name="Hirakawa M."/>
            <person name="Noverr M."/>
            <person name="Mitchell A."/>
            <person name="Young S.K."/>
            <person name="Zeng Q."/>
            <person name="Gargeya S."/>
            <person name="Fitzgerald M."/>
            <person name="Abouelleil A."/>
            <person name="Alvarado L."/>
            <person name="Berlin A.M."/>
            <person name="Chapman S.B."/>
            <person name="Dewar J."/>
            <person name="Goldberg J."/>
            <person name="Griggs A."/>
            <person name="Gujja S."/>
            <person name="Hansen M."/>
            <person name="Howarth C."/>
            <person name="Imamovic A."/>
            <person name="Larimer J."/>
            <person name="McCowan C."/>
            <person name="Murphy C."/>
            <person name="Pearson M."/>
            <person name="Priest M."/>
            <person name="Roberts A."/>
            <person name="Saif S."/>
            <person name="Shea T."/>
            <person name="Sykes S."/>
            <person name="Wortman J."/>
            <person name="Nusbaum C."/>
            <person name="Birren B."/>
        </authorList>
    </citation>
    <scope>NUCLEOTIDE SEQUENCE [LARGE SCALE GENOMIC DNA]</scope>
    <source>
        <strain evidence="3 4">P78048</strain>
    </source>
</reference>
<proteinExistence type="inferred from homology"/>
<evidence type="ECO:0000256" key="1">
    <source>
        <dbReference type="ARBA" id="ARBA00005788"/>
    </source>
</evidence>
<comment type="similarity">
    <text evidence="1">Belongs to the UPF0612 family.</text>
</comment>
<evidence type="ECO:0000259" key="2">
    <source>
        <dbReference type="Pfam" id="PF08593"/>
    </source>
</evidence>
<dbReference type="Pfam" id="PF08593">
    <property type="entry name" value="Mug135_C"/>
    <property type="match status" value="1"/>
</dbReference>
<evidence type="ECO:0000313" key="4">
    <source>
        <dbReference type="Proteomes" id="UP000030161"/>
    </source>
</evidence>
<dbReference type="AlphaFoldDB" id="A0AB34PJH2"/>
<name>A0AB34PJH2_CANAX</name>
<accession>A0AB34PJH2</accession>
<protein>
    <recommendedName>
        <fullName evidence="2">Mug135-like C-terminal domain-containing protein</fullName>
    </recommendedName>
</protein>
<dbReference type="InterPro" id="IPR013902">
    <property type="entry name" value="Mug135-like_C"/>
</dbReference>
<dbReference type="Proteomes" id="UP000030161">
    <property type="component" value="Unassembled WGS sequence"/>
</dbReference>
<dbReference type="EMBL" id="AJIX01000056">
    <property type="protein sequence ID" value="KGR01039.1"/>
    <property type="molecule type" value="Genomic_DNA"/>
</dbReference>
<organism evidence="3 4">
    <name type="scientific">Candida albicans P78048</name>
    <dbReference type="NCBI Taxonomy" id="1094989"/>
    <lineage>
        <taxon>Eukaryota</taxon>
        <taxon>Fungi</taxon>
        <taxon>Dikarya</taxon>
        <taxon>Ascomycota</taxon>
        <taxon>Saccharomycotina</taxon>
        <taxon>Pichiomycetes</taxon>
        <taxon>Debaryomycetaceae</taxon>
        <taxon>Candida/Lodderomyces clade</taxon>
        <taxon>Candida</taxon>
    </lineage>
</organism>
<feature type="domain" description="Mug135-like C-terminal" evidence="2">
    <location>
        <begin position="27"/>
        <end position="97"/>
    </location>
</feature>
<comment type="caution">
    <text evidence="3">The sequence shown here is derived from an EMBL/GenBank/DDBJ whole genome shotgun (WGS) entry which is preliminary data.</text>
</comment>
<evidence type="ECO:0000313" key="3">
    <source>
        <dbReference type="EMBL" id="KGR01039.1"/>
    </source>
</evidence>